<dbReference type="Proteomes" id="UP000277582">
    <property type="component" value="Unassembled WGS sequence"/>
</dbReference>
<organism evidence="1 2">
    <name type="scientific">Candidatus Methanodesulfokora washburnensis</name>
    <dbReference type="NCBI Taxonomy" id="2478471"/>
    <lineage>
        <taxon>Archaea</taxon>
        <taxon>Thermoproteota</taxon>
        <taxon>Candidatus Korarchaeia</taxon>
        <taxon>Candidatus Korarchaeia incertae sedis</taxon>
        <taxon>Candidatus Methanodesulfokora</taxon>
    </lineage>
</organism>
<proteinExistence type="predicted"/>
<dbReference type="EMBL" id="RCOS01000135">
    <property type="protein sequence ID" value="RSN72908.1"/>
    <property type="molecule type" value="Genomic_DNA"/>
</dbReference>
<reference evidence="1 2" key="1">
    <citation type="submission" date="2018-10" db="EMBL/GenBank/DDBJ databases">
        <title>Co-occurring genomic capacity for anaerobic methane metabolism and dissimilatory sulfite reduction discovered in the Korarchaeota.</title>
        <authorList>
            <person name="Mckay L.J."/>
            <person name="Dlakic M."/>
            <person name="Fields M.W."/>
            <person name="Delmont T.O."/>
            <person name="Eren A.M."/>
            <person name="Jay Z.J."/>
            <person name="Klingelsmith K.B."/>
            <person name="Rusch D.B."/>
            <person name="Inskeep W.P."/>
        </authorList>
    </citation>
    <scope>NUCLEOTIDE SEQUENCE [LARGE SCALE GENOMIC DNA]</scope>
    <source>
        <strain evidence="1 2">MDKW</strain>
    </source>
</reference>
<keyword evidence="2" id="KW-1185">Reference proteome</keyword>
<accession>A0A3R9PFD1</accession>
<evidence type="ECO:0000313" key="1">
    <source>
        <dbReference type="EMBL" id="RSN72908.1"/>
    </source>
</evidence>
<evidence type="ECO:0000313" key="2">
    <source>
        <dbReference type="Proteomes" id="UP000277582"/>
    </source>
</evidence>
<comment type="caution">
    <text evidence="1">The sequence shown here is derived from an EMBL/GenBank/DDBJ whole genome shotgun (WGS) entry which is preliminary data.</text>
</comment>
<name>A0A3R9PFD1_9CREN</name>
<protein>
    <submittedName>
        <fullName evidence="1">Uncharacterized protein</fullName>
    </submittedName>
</protein>
<gene>
    <name evidence="1" type="ORF">D6D85_11985</name>
</gene>
<dbReference type="AlphaFoldDB" id="A0A3R9PFD1"/>
<sequence length="98" mass="11361">MEDDIKELTNFIKALMKQLEISPDEFISFLKVVNLSQYSNVQFKLGELEISVNRGYSGLRFEVEWERRGVKRSVEYDLSPLSSMAKLISQIREEGKQG</sequence>